<sequence>MANTKSAKKKIRVINRKTEVNRRRKSEYRTYIKRLEKAIEANDVEKAKELLRIVEKKLYKAANKGTIHKKAASRKVSRLAKKVNNIA</sequence>
<keyword evidence="10" id="KW-1185">Reference proteome</keyword>
<protein>
    <recommendedName>
        <fullName evidence="7 8">Small ribosomal subunit protein bS20</fullName>
    </recommendedName>
</protein>
<evidence type="ECO:0000256" key="2">
    <source>
        <dbReference type="ARBA" id="ARBA00007634"/>
    </source>
</evidence>
<evidence type="ECO:0000256" key="1">
    <source>
        <dbReference type="ARBA" id="ARBA00003134"/>
    </source>
</evidence>
<evidence type="ECO:0000256" key="3">
    <source>
        <dbReference type="ARBA" id="ARBA00022730"/>
    </source>
</evidence>
<evidence type="ECO:0000256" key="7">
    <source>
        <dbReference type="ARBA" id="ARBA00035136"/>
    </source>
</evidence>
<evidence type="ECO:0000256" key="5">
    <source>
        <dbReference type="ARBA" id="ARBA00022980"/>
    </source>
</evidence>
<dbReference type="RefSeq" id="WP_006317531.1">
    <property type="nucleotide sequence ID" value="NZ_ARZA01000285.1"/>
</dbReference>
<dbReference type="GO" id="GO:0006412">
    <property type="term" value="P:translation"/>
    <property type="evidence" value="ECO:0007669"/>
    <property type="project" value="UniProtKB-UniRule"/>
</dbReference>
<dbReference type="SUPFAM" id="SSF46992">
    <property type="entry name" value="Ribosomal protein S20"/>
    <property type="match status" value="1"/>
</dbReference>
<dbReference type="eggNOG" id="COG0268">
    <property type="taxonomic scope" value="Bacteria"/>
</dbReference>
<keyword evidence="4 8" id="KW-0694">RNA-binding</keyword>
<name>R1AQ83_9FIRM</name>
<comment type="caution">
    <text evidence="9">The sequence shown here is derived from an EMBL/GenBank/DDBJ whole genome shotgun (WGS) entry which is preliminary data.</text>
</comment>
<organism evidence="9 10">
    <name type="scientific">Caldisalinibacter kiritimatiensis</name>
    <dbReference type="NCBI Taxonomy" id="1304284"/>
    <lineage>
        <taxon>Bacteria</taxon>
        <taxon>Bacillati</taxon>
        <taxon>Bacillota</taxon>
        <taxon>Tissierellia</taxon>
        <taxon>Tissierellales</taxon>
        <taxon>Thermohalobacteraceae</taxon>
        <taxon>Caldisalinibacter</taxon>
    </lineage>
</organism>
<dbReference type="GO" id="GO:0003735">
    <property type="term" value="F:structural constituent of ribosome"/>
    <property type="evidence" value="ECO:0007669"/>
    <property type="project" value="InterPro"/>
</dbReference>
<dbReference type="GO" id="GO:0070181">
    <property type="term" value="F:small ribosomal subunit rRNA binding"/>
    <property type="evidence" value="ECO:0007669"/>
    <property type="project" value="TreeGrafter"/>
</dbReference>
<evidence type="ECO:0000313" key="10">
    <source>
        <dbReference type="Proteomes" id="UP000013378"/>
    </source>
</evidence>
<dbReference type="EMBL" id="ARZA01000285">
    <property type="protein sequence ID" value="EOC99287.1"/>
    <property type="molecule type" value="Genomic_DNA"/>
</dbReference>
<reference evidence="9 10" key="1">
    <citation type="journal article" date="2015" name="Geomicrobiol. J.">
        <title>Caldisalinibacter kiritimatiensis gen. nov., sp. nov., a moderately thermohalophilic thiosulfate-reducing bacterium from a hypersaline microbial mat.</title>
        <authorList>
            <person name="Ben Hania W."/>
            <person name="Joseph M."/>
            <person name="Fiebig A."/>
            <person name="Bunk B."/>
            <person name="Klenk H.-P."/>
            <person name="Fardeau M.-L."/>
            <person name="Spring S."/>
        </authorList>
    </citation>
    <scope>NUCLEOTIDE SEQUENCE [LARGE SCALE GENOMIC DNA]</scope>
    <source>
        <strain evidence="9 10">L21-TH-D2</strain>
    </source>
</reference>
<keyword evidence="6 8" id="KW-0687">Ribonucleoprotein</keyword>
<dbReference type="STRING" id="1304284.L21TH_2691"/>
<dbReference type="FunFam" id="1.20.58.110:FF:000001">
    <property type="entry name" value="30S ribosomal protein S20"/>
    <property type="match status" value="1"/>
</dbReference>
<dbReference type="NCBIfam" id="TIGR00029">
    <property type="entry name" value="S20"/>
    <property type="match status" value="1"/>
</dbReference>
<keyword evidence="3 8" id="KW-0699">rRNA-binding</keyword>
<comment type="similarity">
    <text evidence="2 8">Belongs to the bacterial ribosomal protein bS20 family.</text>
</comment>
<evidence type="ECO:0000256" key="6">
    <source>
        <dbReference type="ARBA" id="ARBA00023274"/>
    </source>
</evidence>
<dbReference type="OrthoDB" id="9808392at2"/>
<dbReference type="InterPro" id="IPR002583">
    <property type="entry name" value="Ribosomal_bS20"/>
</dbReference>
<dbReference type="AlphaFoldDB" id="R1AQ83"/>
<keyword evidence="5 8" id="KW-0689">Ribosomal protein</keyword>
<dbReference type="Proteomes" id="UP000013378">
    <property type="component" value="Unassembled WGS sequence"/>
</dbReference>
<dbReference type="PATRIC" id="fig|1304284.3.peg.2643"/>
<dbReference type="PANTHER" id="PTHR33398">
    <property type="entry name" value="30S RIBOSOMAL PROTEIN S20"/>
    <property type="match status" value="1"/>
</dbReference>
<dbReference type="Pfam" id="PF01649">
    <property type="entry name" value="Ribosomal_S20p"/>
    <property type="match status" value="1"/>
</dbReference>
<evidence type="ECO:0000313" key="9">
    <source>
        <dbReference type="EMBL" id="EOC99287.1"/>
    </source>
</evidence>
<proteinExistence type="inferred from homology"/>
<comment type="function">
    <text evidence="1 8">Binds directly to 16S ribosomal RNA.</text>
</comment>
<dbReference type="Gene3D" id="1.20.58.110">
    <property type="entry name" value="Ribosomal protein S20"/>
    <property type="match status" value="1"/>
</dbReference>
<evidence type="ECO:0000256" key="4">
    <source>
        <dbReference type="ARBA" id="ARBA00022884"/>
    </source>
</evidence>
<dbReference type="InterPro" id="IPR036510">
    <property type="entry name" value="Ribosomal_bS20_sf"/>
</dbReference>
<dbReference type="GO" id="GO:0015935">
    <property type="term" value="C:small ribosomal subunit"/>
    <property type="evidence" value="ECO:0007669"/>
    <property type="project" value="TreeGrafter"/>
</dbReference>
<gene>
    <name evidence="8" type="primary">rpsT</name>
    <name evidence="9" type="ORF">L21TH_2691</name>
</gene>
<dbReference type="GO" id="GO:0005829">
    <property type="term" value="C:cytosol"/>
    <property type="evidence" value="ECO:0007669"/>
    <property type="project" value="TreeGrafter"/>
</dbReference>
<accession>R1AQ83</accession>
<dbReference type="HAMAP" id="MF_00500">
    <property type="entry name" value="Ribosomal_bS20"/>
    <property type="match status" value="1"/>
</dbReference>
<dbReference type="PANTHER" id="PTHR33398:SF1">
    <property type="entry name" value="SMALL RIBOSOMAL SUBUNIT PROTEIN BS20C"/>
    <property type="match status" value="1"/>
</dbReference>
<evidence type="ECO:0000256" key="8">
    <source>
        <dbReference type="HAMAP-Rule" id="MF_00500"/>
    </source>
</evidence>